<evidence type="ECO:0000313" key="3">
    <source>
        <dbReference type="EMBL" id="AKB82444.1"/>
    </source>
</evidence>
<reference evidence="3" key="1">
    <citation type="submission" date="2014-07" db="EMBL/GenBank/DDBJ databases">
        <title>Methanogenic archaea and the global carbon cycle.</title>
        <authorList>
            <person name="Henriksen J.R."/>
            <person name="Luke J."/>
            <person name="Reinhart S."/>
            <person name="Benedict M.N."/>
            <person name="Youngblut N.D."/>
            <person name="Metcalf M.E."/>
            <person name="Whitaker R.J."/>
            <person name="Metcalf W.W."/>
        </authorList>
    </citation>
    <scope>NUCLEOTIDE SEQUENCE [LARGE SCALE GENOMIC DNA]</scope>
    <source>
        <strain evidence="3">3</strain>
    </source>
</reference>
<dbReference type="KEGG" id="mbak:MSBR3_1866"/>
<evidence type="ECO:0000259" key="2">
    <source>
        <dbReference type="Pfam" id="PF07752"/>
    </source>
</evidence>
<keyword evidence="4" id="KW-1185">Reference proteome</keyword>
<dbReference type="HOGENOM" id="CLU_014690_0_0_2"/>
<feature type="compositionally biased region" description="Basic and acidic residues" evidence="1">
    <location>
        <begin position="703"/>
        <end position="718"/>
    </location>
</feature>
<evidence type="ECO:0000313" key="4">
    <source>
        <dbReference type="Proteomes" id="UP000033066"/>
    </source>
</evidence>
<dbReference type="GeneID" id="24789425"/>
<dbReference type="Pfam" id="PF07752">
    <property type="entry name" value="S-layer"/>
    <property type="match status" value="2"/>
</dbReference>
<dbReference type="Proteomes" id="UP000033066">
    <property type="component" value="Chromosome"/>
</dbReference>
<dbReference type="Gene3D" id="2.60.98.40">
    <property type="match status" value="2"/>
</dbReference>
<accession>A0A0E3WWR7</accession>
<proteinExistence type="predicted"/>
<sequence length="748" mass="83060">MRPYIQRTLISLLVSLTVCLLIIPSGFAAPAPVISGFPLDTNETLSDGFCWNATTFGGFNYPVNKHKDFVASENWWGERLQYIEKDGQDELGKNHPGNHVIGEDELVYTTHPFSNKYELVSDLELTANTTPKELGGMFYYKLPLFGKPYVTVGNDSTRLANLVMSQKSDDKETLKAGDSWDLGSNYSLVVNQVDVDGEKVWFSLDKDGKEVESGIVNTNGNVADKTFTATADFGGKKDQLYFITYVDSVFTSATDSFAVFKYTWLIDKDKVMVIENGDEYEGFEVKEASENEIVLKNSDSITLNLDKDKKNYFTDSWYFQTSDEGKGSTSSEGYIIYPAKELNSSGNYTLRGLPFDTNETLSDGFSWNATTFGGFNYPVNKHKDFVASENWWGERLQYIEKDGQDELGKNHPGNHVIGEDELVYTTRPFSSKYELVSDLGLNANTTPKELGGMFYYKLPLFGRTDVTVGNDSTRLANLVMSQKSDDKETLKAGDSWDLGSNYSLVVNQVDVDGEKVWFSLDKDGKEVESGIVNTNGNVADKTFTATADFGGKKGQLYFITYVDSVFTSATDSFAVFKYTWLIDKDKVMVIENGDEYQGFEVKEASENEIVLKNSDSITLNLDKDKKNYFTDSWYFQTSDEGKGSTSPEGYVIYPATDVTVEDKTVSGVNKSKKASNDPASNESISNESASSTPSAPLLESQADDPKDINSSLPDEKAETSTSAKTSGFELLAAVLGITFCQYFIKRRG</sequence>
<dbReference type="OrthoDB" id="147266at2157"/>
<feature type="compositionally biased region" description="Low complexity" evidence="1">
    <location>
        <begin position="678"/>
        <end position="696"/>
    </location>
</feature>
<protein>
    <recommendedName>
        <fullName evidence="2">S-layer family duplication domain-containing protein</fullName>
    </recommendedName>
</protein>
<evidence type="ECO:0000256" key="1">
    <source>
        <dbReference type="SAM" id="MobiDB-lite"/>
    </source>
</evidence>
<dbReference type="NCBIfam" id="TIGR01567">
    <property type="entry name" value="S_layer_rel_Mac"/>
    <property type="match status" value="2"/>
</dbReference>
<dbReference type="Gene3D" id="2.60.40.4190">
    <property type="match status" value="2"/>
</dbReference>
<dbReference type="EMBL" id="CP009517">
    <property type="protein sequence ID" value="AKB82444.1"/>
    <property type="molecule type" value="Genomic_DNA"/>
</dbReference>
<gene>
    <name evidence="3" type="ORF">MSBR3_1866</name>
</gene>
<dbReference type="STRING" id="1434107.MSBR3_1866"/>
<feature type="domain" description="S-layer family duplication" evidence="2">
    <location>
        <begin position="357"/>
        <end position="639"/>
    </location>
</feature>
<dbReference type="InterPro" id="IPR006457">
    <property type="entry name" value="S_layer-rel_Mac"/>
</dbReference>
<dbReference type="RefSeq" id="WP_048107918.1">
    <property type="nucleotide sequence ID" value="NZ_CP009517.1"/>
</dbReference>
<organism evidence="3 4">
    <name type="scientific">Methanosarcina barkeri 3</name>
    <dbReference type="NCBI Taxonomy" id="1434107"/>
    <lineage>
        <taxon>Archaea</taxon>
        <taxon>Methanobacteriati</taxon>
        <taxon>Methanobacteriota</taxon>
        <taxon>Stenosarchaea group</taxon>
        <taxon>Methanomicrobia</taxon>
        <taxon>Methanosarcinales</taxon>
        <taxon>Methanosarcinaceae</taxon>
        <taxon>Methanosarcina</taxon>
    </lineage>
</organism>
<dbReference type="PATRIC" id="fig|1434107.4.peg.2400"/>
<name>A0A0E3WWR7_METBA</name>
<dbReference type="SMR" id="A0A0E3WWR7"/>
<feature type="region of interest" description="Disordered" evidence="1">
    <location>
        <begin position="664"/>
        <end position="722"/>
    </location>
</feature>
<dbReference type="AlphaFoldDB" id="A0A0E3WWR7"/>
<feature type="domain" description="S-layer family duplication" evidence="2">
    <location>
        <begin position="41"/>
        <end position="323"/>
    </location>
</feature>